<keyword evidence="5" id="KW-0479">Metal-binding</keyword>
<keyword evidence="6" id="KW-0560">Oxidoreductase</keyword>
<dbReference type="PRINTS" id="PR00385">
    <property type="entry name" value="P450"/>
</dbReference>
<dbReference type="AlphaFoldDB" id="A0A2G8RQ41"/>
<evidence type="ECO:0000256" key="8">
    <source>
        <dbReference type="ARBA" id="ARBA00023033"/>
    </source>
</evidence>
<evidence type="ECO:0000256" key="7">
    <source>
        <dbReference type="ARBA" id="ARBA00023004"/>
    </source>
</evidence>
<protein>
    <submittedName>
        <fullName evidence="9">Cytochrome P450</fullName>
    </submittedName>
</protein>
<dbReference type="GO" id="GO:0016705">
    <property type="term" value="F:oxidoreductase activity, acting on paired donors, with incorporation or reduction of molecular oxygen"/>
    <property type="evidence" value="ECO:0007669"/>
    <property type="project" value="InterPro"/>
</dbReference>
<dbReference type="OrthoDB" id="1470350at2759"/>
<dbReference type="GO" id="GO:0005506">
    <property type="term" value="F:iron ion binding"/>
    <property type="evidence" value="ECO:0007669"/>
    <property type="project" value="InterPro"/>
</dbReference>
<dbReference type="Proteomes" id="UP000230002">
    <property type="component" value="Unassembled WGS sequence"/>
</dbReference>
<proteinExistence type="inferred from homology"/>
<gene>
    <name evidence="9" type="ORF">GSI_14943</name>
</gene>
<name>A0A2G8RQ41_9APHY</name>
<keyword evidence="4" id="KW-0349">Heme</keyword>
<comment type="pathway">
    <text evidence="2">Secondary metabolite biosynthesis.</text>
</comment>
<dbReference type="InterPro" id="IPR001128">
    <property type="entry name" value="Cyt_P450"/>
</dbReference>
<evidence type="ECO:0000256" key="5">
    <source>
        <dbReference type="ARBA" id="ARBA00022723"/>
    </source>
</evidence>
<comment type="similarity">
    <text evidence="3">Belongs to the cytochrome P450 family.</text>
</comment>
<dbReference type="STRING" id="1077348.A0A2G8RQ41"/>
<keyword evidence="7" id="KW-0408">Iron</keyword>
<dbReference type="PANTHER" id="PTHR24305:SF166">
    <property type="entry name" value="CYTOCHROME P450 12A4, MITOCHONDRIAL-RELATED"/>
    <property type="match status" value="1"/>
</dbReference>
<evidence type="ECO:0000313" key="10">
    <source>
        <dbReference type="Proteomes" id="UP000230002"/>
    </source>
</evidence>
<dbReference type="Gene3D" id="1.10.630.10">
    <property type="entry name" value="Cytochrome P450"/>
    <property type="match status" value="1"/>
</dbReference>
<evidence type="ECO:0000256" key="4">
    <source>
        <dbReference type="ARBA" id="ARBA00022617"/>
    </source>
</evidence>
<evidence type="ECO:0000256" key="2">
    <source>
        <dbReference type="ARBA" id="ARBA00005179"/>
    </source>
</evidence>
<evidence type="ECO:0000256" key="6">
    <source>
        <dbReference type="ARBA" id="ARBA00023002"/>
    </source>
</evidence>
<reference evidence="9 10" key="1">
    <citation type="journal article" date="2015" name="Sci. Rep.">
        <title>Chromosome-level genome map provides insights into diverse defense mechanisms in the medicinal fungus Ganoderma sinense.</title>
        <authorList>
            <person name="Zhu Y."/>
            <person name="Xu J."/>
            <person name="Sun C."/>
            <person name="Zhou S."/>
            <person name="Xu H."/>
            <person name="Nelson D.R."/>
            <person name="Qian J."/>
            <person name="Song J."/>
            <person name="Luo H."/>
            <person name="Xiang L."/>
            <person name="Li Y."/>
            <person name="Xu Z."/>
            <person name="Ji A."/>
            <person name="Wang L."/>
            <person name="Lu S."/>
            <person name="Hayward A."/>
            <person name="Sun W."/>
            <person name="Li X."/>
            <person name="Schwartz D.C."/>
            <person name="Wang Y."/>
            <person name="Chen S."/>
        </authorList>
    </citation>
    <scope>NUCLEOTIDE SEQUENCE [LARGE SCALE GENOMIC DNA]</scope>
    <source>
        <strain evidence="9 10">ZZ0214-1</strain>
    </source>
</reference>
<dbReference type="InterPro" id="IPR050121">
    <property type="entry name" value="Cytochrome_P450_monoxygenase"/>
</dbReference>
<dbReference type="EMBL" id="AYKW01000068">
    <property type="protein sequence ID" value="PIL23630.1"/>
    <property type="molecule type" value="Genomic_DNA"/>
</dbReference>
<sequence>MHKFCLKGHQYRTFTLPAQNPGYEHQRQRKRVQPAFSTRFVRSTTPTLNQVAQEVLVDVLRGEAQEKAMEVDISDYLGRYSLESIGRATMGCSFGPLNRHGTEYSRAMKRFGPAMVKLHLGRRFLPWLTKTFPPYLLNLASELVPWRALREMKALSNTLHTASKLVLAQRLEDLQRANEDMYDGGGGKDLMTFLLKENATSSDIDTLSDSDLLGQMSLMLLAGTDTTSTTISRVLEMLATHRDVQNELRRELEQATTGAGRSLADMDNDSFAELRFLNAVVKETLRLNPPPYPANHYPYSADKDIPLPLGTPITGLDGRPIHEVVVPAGTTVLVNILGVNRDPGIWGPDASEWKPARWLSPLPTSVSEAHVPSVFSNTGYQLAVTKIRIAVAHLVLAFDFTPSDKEIEWKWQGITTPTVRGSPSKKQELPIILTPTKLIS</sequence>
<keyword evidence="8" id="KW-0503">Monooxygenase</keyword>
<evidence type="ECO:0000256" key="3">
    <source>
        <dbReference type="ARBA" id="ARBA00010617"/>
    </source>
</evidence>
<dbReference type="GO" id="GO:0004497">
    <property type="term" value="F:monooxygenase activity"/>
    <property type="evidence" value="ECO:0007669"/>
    <property type="project" value="UniProtKB-KW"/>
</dbReference>
<evidence type="ECO:0000256" key="1">
    <source>
        <dbReference type="ARBA" id="ARBA00001971"/>
    </source>
</evidence>
<evidence type="ECO:0000313" key="9">
    <source>
        <dbReference type="EMBL" id="PIL23630.1"/>
    </source>
</evidence>
<dbReference type="Pfam" id="PF00067">
    <property type="entry name" value="p450"/>
    <property type="match status" value="1"/>
</dbReference>
<comment type="caution">
    <text evidence="9">The sequence shown here is derived from an EMBL/GenBank/DDBJ whole genome shotgun (WGS) entry which is preliminary data.</text>
</comment>
<dbReference type="InterPro" id="IPR036396">
    <property type="entry name" value="Cyt_P450_sf"/>
</dbReference>
<keyword evidence="10" id="KW-1185">Reference proteome</keyword>
<dbReference type="PANTHER" id="PTHR24305">
    <property type="entry name" value="CYTOCHROME P450"/>
    <property type="match status" value="1"/>
</dbReference>
<comment type="cofactor">
    <cofactor evidence="1">
        <name>heme</name>
        <dbReference type="ChEBI" id="CHEBI:30413"/>
    </cofactor>
</comment>
<accession>A0A2G8RQ41</accession>
<dbReference type="SUPFAM" id="SSF48264">
    <property type="entry name" value="Cytochrome P450"/>
    <property type="match status" value="1"/>
</dbReference>
<dbReference type="GO" id="GO:0020037">
    <property type="term" value="F:heme binding"/>
    <property type="evidence" value="ECO:0007669"/>
    <property type="project" value="InterPro"/>
</dbReference>
<organism evidence="9 10">
    <name type="scientific">Ganoderma sinense ZZ0214-1</name>
    <dbReference type="NCBI Taxonomy" id="1077348"/>
    <lineage>
        <taxon>Eukaryota</taxon>
        <taxon>Fungi</taxon>
        <taxon>Dikarya</taxon>
        <taxon>Basidiomycota</taxon>
        <taxon>Agaricomycotina</taxon>
        <taxon>Agaricomycetes</taxon>
        <taxon>Polyporales</taxon>
        <taxon>Polyporaceae</taxon>
        <taxon>Ganoderma</taxon>
    </lineage>
</organism>